<dbReference type="AlphaFoldDB" id="A0AA37IDE3"/>
<name>A0AA37IDE3_9BURK</name>
<dbReference type="InterPro" id="IPR029063">
    <property type="entry name" value="SAM-dependent_MTases_sf"/>
</dbReference>
<protein>
    <submittedName>
        <fullName evidence="1">Class I SAM-dependent methyltransferase</fullName>
    </submittedName>
</protein>
<sequence>MIEIYVGVRPLVKGMFSVSPAARCKCCDGPSALCGVVDLSRGGADHAAGKKVDPYSGVPIYYYRCEHCGFTFTSALDDWTPAQFSEHIYNADYVRQDPDYVFARPDENARTIAEKFSALAKMKILDYGSGSGVLEQQLRLRDFHDVRSYDPFHSSSDPSVLQEQFRVVFAFEVFEHSVDPRQLMQTLAALLDDDGAMLVSTLFVPDNTASEGIDKWWYCMPRNGHVSFFTPTSLSLLASQYGLKAASFNSGFHLLFRSEKPDWAKPYEFMTSPD</sequence>
<keyword evidence="1" id="KW-0808">Transferase</keyword>
<evidence type="ECO:0000313" key="1">
    <source>
        <dbReference type="EMBL" id="GJH26694.1"/>
    </source>
</evidence>
<organism evidence="1 2">
    <name type="scientific">Caballeronia novacaledonica</name>
    <dbReference type="NCBI Taxonomy" id="1544861"/>
    <lineage>
        <taxon>Bacteria</taxon>
        <taxon>Pseudomonadati</taxon>
        <taxon>Pseudomonadota</taxon>
        <taxon>Betaproteobacteria</taxon>
        <taxon>Burkholderiales</taxon>
        <taxon>Burkholderiaceae</taxon>
        <taxon>Caballeronia</taxon>
    </lineage>
</organism>
<evidence type="ECO:0000313" key="2">
    <source>
        <dbReference type="Proteomes" id="UP001055111"/>
    </source>
</evidence>
<reference evidence="1" key="1">
    <citation type="submission" date="2022-09" db="EMBL/GenBank/DDBJ databases">
        <title>Isolation and characterization of 3-chlorobenzoate degrading bacteria from soils in Shizuoka.</title>
        <authorList>
            <person name="Ifat A."/>
            <person name="Ogawa N."/>
            <person name="Kimbara K."/>
            <person name="Moriuchi R."/>
            <person name="Dohra H."/>
            <person name="Shintani M."/>
        </authorList>
    </citation>
    <scope>NUCLEOTIDE SEQUENCE</scope>
    <source>
        <strain evidence="1">19CS4-2</strain>
    </source>
</reference>
<gene>
    <name evidence="1" type="ORF">CBA19CS42_19280</name>
</gene>
<dbReference type="EMBL" id="BPUS01000007">
    <property type="protein sequence ID" value="GJH26694.1"/>
    <property type="molecule type" value="Genomic_DNA"/>
</dbReference>
<dbReference type="GO" id="GO:0032259">
    <property type="term" value="P:methylation"/>
    <property type="evidence" value="ECO:0007669"/>
    <property type="project" value="UniProtKB-KW"/>
</dbReference>
<dbReference type="Gene3D" id="3.40.50.150">
    <property type="entry name" value="Vaccinia Virus protein VP39"/>
    <property type="match status" value="1"/>
</dbReference>
<accession>A0AA37IDE3</accession>
<dbReference type="SUPFAM" id="SSF53335">
    <property type="entry name" value="S-adenosyl-L-methionine-dependent methyltransferases"/>
    <property type="match status" value="1"/>
</dbReference>
<dbReference type="Pfam" id="PF13489">
    <property type="entry name" value="Methyltransf_23"/>
    <property type="match status" value="1"/>
</dbReference>
<dbReference type="Proteomes" id="UP001055111">
    <property type="component" value="Unassembled WGS sequence"/>
</dbReference>
<comment type="caution">
    <text evidence="1">The sequence shown here is derived from an EMBL/GenBank/DDBJ whole genome shotgun (WGS) entry which is preliminary data.</text>
</comment>
<dbReference type="RefSeq" id="WP_238213313.1">
    <property type="nucleotide sequence ID" value="NZ_BPUS01000007.1"/>
</dbReference>
<dbReference type="GO" id="GO:0008168">
    <property type="term" value="F:methyltransferase activity"/>
    <property type="evidence" value="ECO:0007669"/>
    <property type="project" value="UniProtKB-KW"/>
</dbReference>
<keyword evidence="1" id="KW-0489">Methyltransferase</keyword>
<proteinExistence type="predicted"/>